<evidence type="ECO:0000313" key="3">
    <source>
        <dbReference type="Proteomes" id="UP001431532"/>
    </source>
</evidence>
<feature type="domain" description="ISXO2-like transposase" evidence="1">
    <location>
        <begin position="99"/>
        <end position="246"/>
    </location>
</feature>
<dbReference type="Proteomes" id="UP001431532">
    <property type="component" value="Unassembled WGS sequence"/>
</dbReference>
<comment type="caution">
    <text evidence="2">The sequence shown here is derived from an EMBL/GenBank/DDBJ whole genome shotgun (WGS) entry which is preliminary data.</text>
</comment>
<dbReference type="EMBL" id="JASCXW010000016">
    <property type="protein sequence ID" value="MDI6453075.1"/>
    <property type="molecule type" value="Genomic_DNA"/>
</dbReference>
<evidence type="ECO:0000313" key="2">
    <source>
        <dbReference type="EMBL" id="MDI6453075.1"/>
    </source>
</evidence>
<evidence type="ECO:0000259" key="1">
    <source>
        <dbReference type="SMART" id="SM01126"/>
    </source>
</evidence>
<proteinExistence type="predicted"/>
<dbReference type="InterPro" id="IPR024445">
    <property type="entry name" value="Tnp_ISXO2-like"/>
</dbReference>
<dbReference type="AlphaFoldDB" id="A0AAW6U5E0"/>
<dbReference type="Pfam" id="PF12762">
    <property type="entry name" value="DDE_Tnp_IS1595"/>
    <property type="match status" value="1"/>
</dbReference>
<organism evidence="2 3">
    <name type="scientific">Peloplasma aerotolerans</name>
    <dbReference type="NCBI Taxonomy" id="3044389"/>
    <lineage>
        <taxon>Bacteria</taxon>
        <taxon>Bacillati</taxon>
        <taxon>Mycoplasmatota</taxon>
        <taxon>Mollicutes</taxon>
        <taxon>Acholeplasmatales</taxon>
        <taxon>Acholeplasmataceae</taxon>
        <taxon>Peloplasma</taxon>
    </lineage>
</organism>
<keyword evidence="3" id="KW-1185">Reference proteome</keyword>
<sequence>MSNRIKCPLCGNHIYKNGKTKSGVQRYRCQLCLKTFMSDQSPTKHFKNSSKLIKKFIGYMIDDVTLDVAARNLEINIKTAHYYRYIVFHTLLNYQDEIELSDSIMIDETFLSIREKKYKILRLDGKDIRGLSFNQLCVITMINLRGLCLAKVSSRGMASPGDFIRLFNQNIGSVNKFLHDGNPKQVQFMNQFDIEKINARRNDSEEYSTIIVDSLHSNIKRYLFKHAGFRLKYLQHYLNFFVYRYNQLILSDSKNKTEQLQAKN</sequence>
<accession>A0AAW6U5E0</accession>
<protein>
    <submittedName>
        <fullName evidence="2">Transposase</fullName>
    </submittedName>
</protein>
<dbReference type="SMART" id="SM01126">
    <property type="entry name" value="DDE_Tnp_IS1595"/>
    <property type="match status" value="1"/>
</dbReference>
<dbReference type="RefSeq" id="WP_282839504.1">
    <property type="nucleotide sequence ID" value="NZ_JASCXW010000016.1"/>
</dbReference>
<gene>
    <name evidence="2" type="ORF">QJ521_05835</name>
</gene>
<name>A0AAW6U5E0_9MOLU</name>
<reference evidence="2" key="1">
    <citation type="submission" date="2023-05" db="EMBL/GenBank/DDBJ databases">
        <title>Mariniplasma microaerophilum sp. nov., a novel anaerobic mollicute isolated from terrestrial mud volcano, Taman Peninsula, Russia.</title>
        <authorList>
            <person name="Khomyakova M.A."/>
            <person name="Merkel A.Y."/>
            <person name="Slobodkin A.I."/>
        </authorList>
    </citation>
    <scope>NUCLEOTIDE SEQUENCE</scope>
    <source>
        <strain evidence="2">M4Ah</strain>
    </source>
</reference>